<dbReference type="GO" id="GO:0042773">
    <property type="term" value="P:ATP synthesis coupled electron transport"/>
    <property type="evidence" value="ECO:0007669"/>
    <property type="project" value="InterPro"/>
</dbReference>
<keyword evidence="3" id="KW-1185">Reference proteome</keyword>
<reference evidence="2 3" key="2">
    <citation type="journal article" date="2017" name="Genome Biol.">
        <title>New reference genome sequences of hot pepper reveal the massive evolution of plant disease-resistance genes by retroduplication.</title>
        <authorList>
            <person name="Kim S."/>
            <person name="Park J."/>
            <person name="Yeom S.I."/>
            <person name="Kim Y.M."/>
            <person name="Seo E."/>
            <person name="Kim K.T."/>
            <person name="Kim M.S."/>
            <person name="Lee J.M."/>
            <person name="Cheong K."/>
            <person name="Shin H.S."/>
            <person name="Kim S.B."/>
            <person name="Han K."/>
            <person name="Lee J."/>
            <person name="Park M."/>
            <person name="Lee H.A."/>
            <person name="Lee H.Y."/>
            <person name="Lee Y."/>
            <person name="Oh S."/>
            <person name="Lee J.H."/>
            <person name="Choi E."/>
            <person name="Choi E."/>
            <person name="Lee S.E."/>
            <person name="Jeon J."/>
            <person name="Kim H."/>
            <person name="Choi G."/>
            <person name="Song H."/>
            <person name="Lee J."/>
            <person name="Lee S.C."/>
            <person name="Kwon J.K."/>
            <person name="Lee H.Y."/>
            <person name="Koo N."/>
            <person name="Hong Y."/>
            <person name="Kim R.W."/>
            <person name="Kang W.H."/>
            <person name="Huh J.H."/>
            <person name="Kang B.C."/>
            <person name="Yang T.J."/>
            <person name="Lee Y.H."/>
            <person name="Bennetzen J.L."/>
            <person name="Choi D."/>
        </authorList>
    </citation>
    <scope>NUCLEOTIDE SEQUENCE [LARGE SCALE GENOMIC DNA]</scope>
    <source>
        <strain evidence="3">cv. CM334</strain>
    </source>
</reference>
<dbReference type="STRING" id="4072.A0A2G2YKP2"/>
<feature type="transmembrane region" description="Helical" evidence="1">
    <location>
        <begin position="24"/>
        <end position="45"/>
    </location>
</feature>
<dbReference type="EMBL" id="AYRZ02000010">
    <property type="protein sequence ID" value="PHT70308.1"/>
    <property type="molecule type" value="Genomic_DNA"/>
</dbReference>
<evidence type="ECO:0000313" key="2">
    <source>
        <dbReference type="EMBL" id="PHT70308.1"/>
    </source>
</evidence>
<dbReference type="Gramene" id="PHT70308">
    <property type="protein sequence ID" value="PHT70308"/>
    <property type="gene ID" value="T459_25412"/>
</dbReference>
<evidence type="ECO:0000313" key="3">
    <source>
        <dbReference type="Proteomes" id="UP000222542"/>
    </source>
</evidence>
<keyword evidence="1" id="KW-1133">Transmembrane helix</keyword>
<reference evidence="2 3" key="1">
    <citation type="journal article" date="2014" name="Nat. Genet.">
        <title>Genome sequence of the hot pepper provides insights into the evolution of pungency in Capsicum species.</title>
        <authorList>
            <person name="Kim S."/>
            <person name="Park M."/>
            <person name="Yeom S.I."/>
            <person name="Kim Y.M."/>
            <person name="Lee J.M."/>
            <person name="Lee H.A."/>
            <person name="Seo E."/>
            <person name="Choi J."/>
            <person name="Cheong K."/>
            <person name="Kim K.T."/>
            <person name="Jung K."/>
            <person name="Lee G.W."/>
            <person name="Oh S.K."/>
            <person name="Bae C."/>
            <person name="Kim S.B."/>
            <person name="Lee H.Y."/>
            <person name="Kim S.Y."/>
            <person name="Kim M.S."/>
            <person name="Kang B.C."/>
            <person name="Jo Y.D."/>
            <person name="Yang H.B."/>
            <person name="Jeong H.J."/>
            <person name="Kang W.H."/>
            <person name="Kwon J.K."/>
            <person name="Shin C."/>
            <person name="Lim J.Y."/>
            <person name="Park J.H."/>
            <person name="Huh J.H."/>
            <person name="Kim J.S."/>
            <person name="Kim B.D."/>
            <person name="Cohen O."/>
            <person name="Paran I."/>
            <person name="Suh M.C."/>
            <person name="Lee S.B."/>
            <person name="Kim Y.K."/>
            <person name="Shin Y."/>
            <person name="Noh S.J."/>
            <person name="Park J."/>
            <person name="Seo Y.S."/>
            <person name="Kwon S.Y."/>
            <person name="Kim H.A."/>
            <person name="Park J.M."/>
            <person name="Kim H.J."/>
            <person name="Choi S.B."/>
            <person name="Bosland P.W."/>
            <person name="Reeves G."/>
            <person name="Jo S.H."/>
            <person name="Lee B.W."/>
            <person name="Cho H.T."/>
            <person name="Choi H.S."/>
            <person name="Lee M.S."/>
            <person name="Yu Y."/>
            <person name="Do Choi Y."/>
            <person name="Park B.S."/>
            <person name="van Deynze A."/>
            <person name="Ashrafi H."/>
            <person name="Hill T."/>
            <person name="Kim W.T."/>
            <person name="Pai H.S."/>
            <person name="Ahn H.K."/>
            <person name="Yeam I."/>
            <person name="Giovannoni J.J."/>
            <person name="Rose J.K."/>
            <person name="Sorensen I."/>
            <person name="Lee S.J."/>
            <person name="Kim R.W."/>
            <person name="Choi I.Y."/>
            <person name="Choi B.S."/>
            <person name="Lim J.S."/>
            <person name="Lee Y.H."/>
            <person name="Choi D."/>
        </authorList>
    </citation>
    <scope>NUCLEOTIDE SEQUENCE [LARGE SCALE GENOMIC DNA]</scope>
    <source>
        <strain evidence="3">cv. CM334</strain>
    </source>
</reference>
<dbReference type="InterPro" id="IPR003918">
    <property type="entry name" value="NADH_UbQ_OxRdtase"/>
</dbReference>
<dbReference type="PANTHER" id="PTHR43507:SF21">
    <property type="entry name" value="NAD(P)H-QUINONE OXIDOREDUCTASE CHAIN 4, CHLOROPLASTIC"/>
    <property type="match status" value="1"/>
</dbReference>
<gene>
    <name evidence="2" type="ORF">T459_25412</name>
</gene>
<dbReference type="AlphaFoldDB" id="A0A2G2YKP2"/>
<dbReference type="PANTHER" id="PTHR43507">
    <property type="entry name" value="NADH-UBIQUINONE OXIDOREDUCTASE CHAIN 4"/>
    <property type="match status" value="1"/>
</dbReference>
<proteinExistence type="predicted"/>
<dbReference type="GO" id="GO:0008137">
    <property type="term" value="F:NADH dehydrogenase (ubiquinone) activity"/>
    <property type="evidence" value="ECO:0007669"/>
    <property type="project" value="InterPro"/>
</dbReference>
<sequence>MTYHRIHLIYLDEMGGIAIIMPKIFTMFCSFLMASLALPGMSGFLDSFFDSGPRELFLSISIYLPVIGICMYSGFLLSLAIDKVEVILSNFFIDNLDD</sequence>
<evidence type="ECO:0000256" key="1">
    <source>
        <dbReference type="SAM" id="Phobius"/>
    </source>
</evidence>
<dbReference type="Proteomes" id="UP000222542">
    <property type="component" value="Unassembled WGS sequence"/>
</dbReference>
<keyword evidence="1" id="KW-0812">Transmembrane</keyword>
<comment type="caution">
    <text evidence="2">The sequence shown here is derived from an EMBL/GenBank/DDBJ whole genome shotgun (WGS) entry which is preliminary data.</text>
</comment>
<keyword evidence="1" id="KW-0472">Membrane</keyword>
<accession>A0A2G2YKP2</accession>
<protein>
    <recommendedName>
        <fullName evidence="4">NADH:quinone oxidoreductase/Mrp antiporter membrane subunit domain-containing protein</fullName>
    </recommendedName>
</protein>
<evidence type="ECO:0008006" key="4">
    <source>
        <dbReference type="Google" id="ProtNLM"/>
    </source>
</evidence>
<feature type="transmembrane region" description="Helical" evidence="1">
    <location>
        <begin position="57"/>
        <end position="81"/>
    </location>
</feature>
<organism evidence="2 3">
    <name type="scientific">Capsicum annuum</name>
    <name type="common">Capsicum pepper</name>
    <dbReference type="NCBI Taxonomy" id="4072"/>
    <lineage>
        <taxon>Eukaryota</taxon>
        <taxon>Viridiplantae</taxon>
        <taxon>Streptophyta</taxon>
        <taxon>Embryophyta</taxon>
        <taxon>Tracheophyta</taxon>
        <taxon>Spermatophyta</taxon>
        <taxon>Magnoliopsida</taxon>
        <taxon>eudicotyledons</taxon>
        <taxon>Gunneridae</taxon>
        <taxon>Pentapetalae</taxon>
        <taxon>asterids</taxon>
        <taxon>lamiids</taxon>
        <taxon>Solanales</taxon>
        <taxon>Solanaceae</taxon>
        <taxon>Solanoideae</taxon>
        <taxon>Capsiceae</taxon>
        <taxon>Capsicum</taxon>
    </lineage>
</organism>
<name>A0A2G2YKP2_CAPAN</name>